<dbReference type="SUPFAM" id="SSF46689">
    <property type="entry name" value="Homeodomain-like"/>
    <property type="match status" value="1"/>
</dbReference>
<dbReference type="VEuPathDB" id="CryptoDB:Vbra_12969"/>
<keyword evidence="5" id="KW-1185">Reference proteome</keyword>
<dbReference type="PROSITE" id="PS51253">
    <property type="entry name" value="HTH_CENPB"/>
    <property type="match status" value="1"/>
</dbReference>
<dbReference type="Pfam" id="PF03221">
    <property type="entry name" value="HTH_Tnp_Tc5"/>
    <property type="match status" value="1"/>
</dbReference>
<evidence type="ECO:0000256" key="2">
    <source>
        <dbReference type="SAM" id="MobiDB-lite"/>
    </source>
</evidence>
<protein>
    <recommendedName>
        <fullName evidence="3">HTH CENPB-type domain-containing protein</fullName>
    </recommendedName>
</protein>
<dbReference type="Proteomes" id="UP000041254">
    <property type="component" value="Unassembled WGS sequence"/>
</dbReference>
<keyword evidence="1" id="KW-0238">DNA-binding</keyword>
<dbReference type="Gene3D" id="1.10.10.60">
    <property type="entry name" value="Homeodomain-like"/>
    <property type="match status" value="1"/>
</dbReference>
<dbReference type="AlphaFoldDB" id="A0A0G4ES05"/>
<feature type="region of interest" description="Disordered" evidence="2">
    <location>
        <begin position="309"/>
        <end position="391"/>
    </location>
</feature>
<evidence type="ECO:0000313" key="4">
    <source>
        <dbReference type="EMBL" id="CEM00834.1"/>
    </source>
</evidence>
<dbReference type="EMBL" id="CDMY01000300">
    <property type="protein sequence ID" value="CEM00834.1"/>
    <property type="molecule type" value="Genomic_DNA"/>
</dbReference>
<feature type="region of interest" description="Disordered" evidence="2">
    <location>
        <begin position="61"/>
        <end position="84"/>
    </location>
</feature>
<name>A0A0G4ES05_VITBC</name>
<organism evidence="4 5">
    <name type="scientific">Vitrella brassicaformis (strain CCMP3155)</name>
    <dbReference type="NCBI Taxonomy" id="1169540"/>
    <lineage>
        <taxon>Eukaryota</taxon>
        <taxon>Sar</taxon>
        <taxon>Alveolata</taxon>
        <taxon>Colpodellida</taxon>
        <taxon>Vitrellaceae</taxon>
        <taxon>Vitrella</taxon>
    </lineage>
</organism>
<sequence>MSSSGAGEGNGRSRSEEVAWVHKEQLYDELIARQKNENISLRKFAQEKGLDGNRFKSWFHSVRKRRESGGPAPDAGRVRNRRPRYQQVEREVVQWMDEHDDPAKIRPAGIKQKGLEVAARLGEADFKASDTWVRAMKRRYQRQHSSGQGASSSDMVNLLGLSDLTASLHALSSSGPPSESLVQQVIEHHISPIIKAIHDNINAINDKETDIMTQSGDVMTDLLDKMEPKIAVLDDKFQATKDAYDRLCGIVMGMVEGGGLGDALDEFAQCFCSNASPHIPTEVQRSIWEAVAAGVTELFCSAAVPSGNPAVDASGRQSEPSQPSSARNTTSMAPSVAERTERRSDAFKIQRTDNRSHRASAPSDLLSRSSVKASSVASSHHTVDAMAESVDSDRDTYCESDMLADGESASGLQLIEPPGKTTDKTFSIEASITDGKLTNETAVSVMQRRAIEIVKAFLQRHYKLSSPPLADLKCVRDGQRISGKLRVSLTGAEMGGRDVSSMRNHLSDELRQHHIDIKRMQEAAG</sequence>
<feature type="compositionally biased region" description="Basic and acidic residues" evidence="2">
    <location>
        <begin position="338"/>
        <end position="356"/>
    </location>
</feature>
<gene>
    <name evidence="4" type="ORF">Vbra_12969</name>
</gene>
<dbReference type="SMART" id="SM00674">
    <property type="entry name" value="CENPB"/>
    <property type="match status" value="1"/>
</dbReference>
<dbReference type="InterPro" id="IPR006600">
    <property type="entry name" value="HTH_CenpB_DNA-bd_dom"/>
</dbReference>
<dbReference type="GO" id="GO:0003677">
    <property type="term" value="F:DNA binding"/>
    <property type="evidence" value="ECO:0007669"/>
    <property type="project" value="UniProtKB-KW"/>
</dbReference>
<feature type="domain" description="HTH CENPB-type" evidence="3">
    <location>
        <begin position="76"/>
        <end position="146"/>
    </location>
</feature>
<dbReference type="InParanoid" id="A0A0G4ES05"/>
<reference evidence="4 5" key="1">
    <citation type="submission" date="2014-11" db="EMBL/GenBank/DDBJ databases">
        <authorList>
            <person name="Zhu J."/>
            <person name="Qi W."/>
            <person name="Song R."/>
        </authorList>
    </citation>
    <scope>NUCLEOTIDE SEQUENCE [LARGE SCALE GENOMIC DNA]</scope>
</reference>
<evidence type="ECO:0000259" key="3">
    <source>
        <dbReference type="PROSITE" id="PS51253"/>
    </source>
</evidence>
<feature type="compositionally biased region" description="Polar residues" evidence="2">
    <location>
        <begin position="315"/>
        <end position="333"/>
    </location>
</feature>
<feature type="compositionally biased region" description="Low complexity" evidence="2">
    <location>
        <begin position="363"/>
        <end position="379"/>
    </location>
</feature>
<accession>A0A0G4ES05</accession>
<dbReference type="InterPro" id="IPR009057">
    <property type="entry name" value="Homeodomain-like_sf"/>
</dbReference>
<dbReference type="PhylomeDB" id="A0A0G4ES05"/>
<evidence type="ECO:0000256" key="1">
    <source>
        <dbReference type="ARBA" id="ARBA00023125"/>
    </source>
</evidence>
<proteinExistence type="predicted"/>
<evidence type="ECO:0000313" key="5">
    <source>
        <dbReference type="Proteomes" id="UP000041254"/>
    </source>
</evidence>